<keyword evidence="4" id="KW-0479">Metal-binding</keyword>
<dbReference type="InterPro" id="IPR036388">
    <property type="entry name" value="WH-like_DNA-bd_sf"/>
</dbReference>
<feature type="compositionally biased region" description="Basic residues" evidence="9">
    <location>
        <begin position="1"/>
        <end position="12"/>
    </location>
</feature>
<name>A0A6S7G8Z6_PARCT</name>
<keyword evidence="5" id="KW-0863">Zinc-finger</keyword>
<keyword evidence="8" id="KW-0560">Oxidoreductase</keyword>
<keyword evidence="6" id="KW-0274">FAD</keyword>
<dbReference type="GO" id="GO:0140682">
    <property type="term" value="F:FAD-dependent H3K4me/H3K4me3 demethylase activity"/>
    <property type="evidence" value="ECO:0007669"/>
    <property type="project" value="UniProtKB-ARBA"/>
</dbReference>
<proteinExistence type="inferred from homology"/>
<dbReference type="Gene3D" id="3.50.50.60">
    <property type="entry name" value="FAD/NAD(P)-binding domain"/>
    <property type="match status" value="1"/>
</dbReference>
<organism evidence="10 11">
    <name type="scientific">Paramuricea clavata</name>
    <name type="common">Red gorgonian</name>
    <name type="synonym">Violescent sea-whip</name>
    <dbReference type="NCBI Taxonomy" id="317549"/>
    <lineage>
        <taxon>Eukaryota</taxon>
        <taxon>Metazoa</taxon>
        <taxon>Cnidaria</taxon>
        <taxon>Anthozoa</taxon>
        <taxon>Octocorallia</taxon>
        <taxon>Malacalcyonacea</taxon>
        <taxon>Plexauridae</taxon>
        <taxon>Paramuricea</taxon>
    </lineage>
</organism>
<dbReference type="SUPFAM" id="SSF51905">
    <property type="entry name" value="FAD/NAD(P)-binding domain"/>
    <property type="match status" value="1"/>
</dbReference>
<dbReference type="InterPro" id="IPR002937">
    <property type="entry name" value="Amino_oxidase"/>
</dbReference>
<dbReference type="InterPro" id="IPR036188">
    <property type="entry name" value="FAD/NAD-bd_sf"/>
</dbReference>
<reference evidence="10" key="1">
    <citation type="submission" date="2020-04" db="EMBL/GenBank/DDBJ databases">
        <authorList>
            <person name="Alioto T."/>
            <person name="Alioto T."/>
            <person name="Gomez Garrido J."/>
        </authorList>
    </citation>
    <scope>NUCLEOTIDE SEQUENCE</scope>
    <source>
        <strain evidence="10">A484AB</strain>
    </source>
</reference>
<accession>A0A6S7G8Z6</accession>
<dbReference type="Proteomes" id="UP001152795">
    <property type="component" value="Unassembled WGS sequence"/>
</dbReference>
<evidence type="ECO:0000256" key="4">
    <source>
        <dbReference type="ARBA" id="ARBA00022723"/>
    </source>
</evidence>
<protein>
    <submittedName>
        <fullName evidence="10">Lysine-specific histone demethylase 1B</fullName>
    </submittedName>
</protein>
<evidence type="ECO:0000256" key="2">
    <source>
        <dbReference type="ARBA" id="ARBA00005995"/>
    </source>
</evidence>
<evidence type="ECO:0000256" key="1">
    <source>
        <dbReference type="ARBA" id="ARBA00001974"/>
    </source>
</evidence>
<dbReference type="InterPro" id="IPR011124">
    <property type="entry name" value="Znf_CW"/>
</dbReference>
<dbReference type="OrthoDB" id="5947861at2759"/>
<dbReference type="PANTHER" id="PTHR10742:SF410">
    <property type="entry name" value="LYSINE-SPECIFIC HISTONE DEMETHYLASE 2"/>
    <property type="match status" value="1"/>
</dbReference>
<keyword evidence="3" id="KW-0285">Flavoprotein</keyword>
<dbReference type="InterPro" id="IPR007526">
    <property type="entry name" value="SWIRM"/>
</dbReference>
<gene>
    <name evidence="10" type="ORF">PACLA_8A014884</name>
</gene>
<dbReference type="EMBL" id="CACRXK020001323">
    <property type="protein sequence ID" value="CAB3988438.1"/>
    <property type="molecule type" value="Genomic_DNA"/>
</dbReference>
<dbReference type="Gene3D" id="1.10.10.10">
    <property type="entry name" value="Winged helix-like DNA-binding domain superfamily/Winged helix DNA-binding domain"/>
    <property type="match status" value="1"/>
</dbReference>
<dbReference type="SUPFAM" id="SSF46689">
    <property type="entry name" value="Homeodomain-like"/>
    <property type="match status" value="1"/>
</dbReference>
<evidence type="ECO:0000256" key="3">
    <source>
        <dbReference type="ARBA" id="ARBA00022630"/>
    </source>
</evidence>
<comment type="similarity">
    <text evidence="2">Belongs to the flavin monoamine oxidase family.</text>
</comment>
<feature type="region of interest" description="Disordered" evidence="9">
    <location>
        <begin position="1"/>
        <end position="29"/>
    </location>
</feature>
<sequence>MSARKASKKKIQSRSGVEEPNYRKCAKSGCPAERPECFADGVESCCGNGYTSRWYHVSDGEHFCNECFDHYYRSHKDGFQAYEQWKKDWNSNSQHEGNLKMFMAERILPYWVKCCDCGKWRQYPLTEGDLSTDIVESWTCRSYRKLKKKSEDDKVENNLCNGDEDERVQHCHSGYWYEGLGYTPLLKFSPTASLVASYFLDGVGLSPTDNNWEDTNVKEKLEQAEVRPFFHPDSDDGIAFCFRPDVMEEEELKQFPEFGRIQNRFLALRNLILTLWSLNYKQILTLDQCVNHLILRGLARISIIPQLERVLRYLTVKGYINYGILQSTPYISFPISNACTSSHVIVIGAGASGLGTAKQLHNFGMKVTVLEARDRIGGRVCDETIEKVTVGKGAQIMNGCMNNPMAVIVKQCGLTMKCIGDKCDLLEEDGKVIDMETDERGDFHFNALLDAVADWRKQSDTDCSLGDKLLEIHKMFLDQTATDFAEPSERLLNFHLGNLEYACATTLEHVSALSWDQNESFPQFQGNHTVLTHGYATILQRLAEGLDIHLGAEVTSIDYSTKTISVSTRDGRMFIGDKVVVTVPLSLLKSEIISFTPPLPTKKTDAIKRLGAGLIEKVILSFPECFWGKCSAKTGTFGHIPNSKDTRGFCGIFYDLSPKNTSDKQKKTSHVLMTVLAGNAAIEAQKMEDKEIVDRCLKLLKSMFPNETVPDPLKSIVTRWGKEPFSKMAYSYVAKDGNGEDYVTLSEDVEKKVYFAGEATNRQFPQTVTGAYLSGVREACKIHTDLEEETQS</sequence>
<dbReference type="SUPFAM" id="SSF54373">
    <property type="entry name" value="FAD-linked reductases, C-terminal domain"/>
    <property type="match status" value="1"/>
</dbReference>
<dbReference type="Pfam" id="PF01593">
    <property type="entry name" value="Amino_oxidase"/>
    <property type="match status" value="1"/>
</dbReference>
<evidence type="ECO:0000256" key="8">
    <source>
        <dbReference type="ARBA" id="ARBA00023002"/>
    </source>
</evidence>
<dbReference type="Gene3D" id="3.90.660.10">
    <property type="match status" value="1"/>
</dbReference>
<comment type="caution">
    <text evidence="10">The sequence shown here is derived from an EMBL/GenBank/DDBJ whole genome shotgun (WGS) entry which is preliminary data.</text>
</comment>
<dbReference type="PROSITE" id="PS51050">
    <property type="entry name" value="ZF_CW"/>
    <property type="match status" value="1"/>
</dbReference>
<comment type="cofactor">
    <cofactor evidence="1">
        <name>FAD</name>
        <dbReference type="ChEBI" id="CHEBI:57692"/>
    </cofactor>
</comment>
<evidence type="ECO:0000256" key="9">
    <source>
        <dbReference type="SAM" id="MobiDB-lite"/>
    </source>
</evidence>
<evidence type="ECO:0000313" key="11">
    <source>
        <dbReference type="Proteomes" id="UP001152795"/>
    </source>
</evidence>
<evidence type="ECO:0000256" key="6">
    <source>
        <dbReference type="ARBA" id="ARBA00022827"/>
    </source>
</evidence>
<evidence type="ECO:0000256" key="7">
    <source>
        <dbReference type="ARBA" id="ARBA00022833"/>
    </source>
</evidence>
<evidence type="ECO:0000313" key="10">
    <source>
        <dbReference type="EMBL" id="CAB3988438.1"/>
    </source>
</evidence>
<dbReference type="PROSITE" id="PS50934">
    <property type="entry name" value="SWIRM"/>
    <property type="match status" value="1"/>
</dbReference>
<dbReference type="InterPro" id="IPR009057">
    <property type="entry name" value="Homeodomain-like_sf"/>
</dbReference>
<keyword evidence="11" id="KW-1185">Reference proteome</keyword>
<dbReference type="Pfam" id="PF04433">
    <property type="entry name" value="SWIRM"/>
    <property type="match status" value="1"/>
</dbReference>
<dbReference type="AlphaFoldDB" id="A0A6S7G8Z6"/>
<dbReference type="PANTHER" id="PTHR10742">
    <property type="entry name" value="FLAVIN MONOAMINE OXIDASE"/>
    <property type="match status" value="1"/>
</dbReference>
<dbReference type="InterPro" id="IPR050281">
    <property type="entry name" value="Flavin_monoamine_oxidase"/>
</dbReference>
<dbReference type="GO" id="GO:0008270">
    <property type="term" value="F:zinc ion binding"/>
    <property type="evidence" value="ECO:0007669"/>
    <property type="project" value="UniProtKB-KW"/>
</dbReference>
<keyword evidence="7" id="KW-0862">Zinc</keyword>
<evidence type="ECO:0000256" key="5">
    <source>
        <dbReference type="ARBA" id="ARBA00022771"/>
    </source>
</evidence>